<accession>A0A812VCN1</accession>
<comment type="caution">
    <text evidence="1">The sequence shown here is derived from an EMBL/GenBank/DDBJ whole genome shotgun (WGS) entry which is preliminary data.</text>
</comment>
<name>A0A812VCN1_9DINO</name>
<evidence type="ECO:0008006" key="3">
    <source>
        <dbReference type="Google" id="ProtNLM"/>
    </source>
</evidence>
<keyword evidence="2" id="KW-1185">Reference proteome</keyword>
<evidence type="ECO:0000313" key="2">
    <source>
        <dbReference type="Proteomes" id="UP000604046"/>
    </source>
</evidence>
<dbReference type="EMBL" id="CAJNDS010002828">
    <property type="protein sequence ID" value="CAE7611602.1"/>
    <property type="molecule type" value="Genomic_DNA"/>
</dbReference>
<proteinExistence type="predicted"/>
<gene>
    <name evidence="1" type="ORF">SNAT2548_LOCUS34770</name>
</gene>
<dbReference type="Proteomes" id="UP000604046">
    <property type="component" value="Unassembled WGS sequence"/>
</dbReference>
<sequence length="609" mass="69425">MGMGVLWGILGDPFGLQQEDPMEALYKKIMEEVKELIDENAMKRDLEEHRAEMTALLQEMDWFPEVLQQVGTGATQGLESHTAVLWHIMVQQHIALLTGKLWSAPCLTNVYSDSCRSWQQKPGVLELALKLAGIQQQELLEIARLEPSYRDGLDKRMLQVIQSHYRQASAAFQVYVHARLHNYVHDGRDDFPGATSLGNGHDNQKKIFDKTHRSLRSHISKWAALLGAAEGATNSFYTSQSVDDPPVVSLNPRNHENWRIHTTEQPNGVLRVITGLFIWLGGDVGFHTVTFLSQDLVRAHQAKVQTIDHAGDHSHWKRCPVGTFMRAMYSPLGSNRRRHDPWTHWDKTECVEIPVTPTPLSEDSYVHDNCYNIDAIYLLDHHGDLKRWVQCDPGYALRGILQGNGEGVSNLQEFQCCSLAPLGARNRELRIDDATYKMRQVPYQQLDFEGFNNLGNGHCDSGYYTTHHGETFQSCAALCNRDSNCKFISVVNGIYCAFYDTTDCGLRIHHKHEYTSYQKVDYRKRVPNYSYLGWGYCKNHYLRGWVAADAISFQACADKCDEEADCKYFALFKDHTCSRYSAQAQDGCASRYHAVRTQANPHISYEKIR</sequence>
<reference evidence="1" key="1">
    <citation type="submission" date="2021-02" db="EMBL/GenBank/DDBJ databases">
        <authorList>
            <person name="Dougan E. K."/>
            <person name="Rhodes N."/>
            <person name="Thang M."/>
            <person name="Chan C."/>
        </authorList>
    </citation>
    <scope>NUCLEOTIDE SEQUENCE</scope>
</reference>
<organism evidence="1 2">
    <name type="scientific">Symbiodinium natans</name>
    <dbReference type="NCBI Taxonomy" id="878477"/>
    <lineage>
        <taxon>Eukaryota</taxon>
        <taxon>Sar</taxon>
        <taxon>Alveolata</taxon>
        <taxon>Dinophyceae</taxon>
        <taxon>Suessiales</taxon>
        <taxon>Symbiodiniaceae</taxon>
        <taxon>Symbiodinium</taxon>
    </lineage>
</organism>
<protein>
    <recommendedName>
        <fullName evidence="3">Apple domain-containing protein</fullName>
    </recommendedName>
</protein>
<evidence type="ECO:0000313" key="1">
    <source>
        <dbReference type="EMBL" id="CAE7611602.1"/>
    </source>
</evidence>
<dbReference type="AlphaFoldDB" id="A0A812VCN1"/>